<comment type="function">
    <text evidence="12">Binds to the mitochondrial light strand promoter and functions in mitochondrial transcription regulation. Component of the mitochondrial transcription initiation complex, composed at least of TFB2M, TFAM and POLRMT that is required for basal transcription of mitochondrial DNA. In this complex, TFAM recruits POLRMT to a specific promoter whereas TFB2M induces structural changes in POLRMT to enable promoter opening and trapping of the DNA non-template strand. Required for accurate and efficient promoter recognition by the mitochondrial RNA polymerase. Promotes transcription initiation from the HSP1 and the light strand promoter by binding immediately upstream of transcriptional start sites. Is able to unwind DNA. Bends the mitochondrial light strand promoter DNA into a U-turn shape via its HMG boxes. Required for maintenance of normal levels of mitochondrial DNA. May play a role in organizing and compacting mitochondrial DNA.</text>
</comment>
<keyword evidence="4" id="KW-0809">Transit peptide</keyword>
<feature type="domain" description="HMG box" evidence="15">
    <location>
        <begin position="154"/>
        <end position="218"/>
    </location>
</feature>
<dbReference type="Proteomes" id="UP001221898">
    <property type="component" value="Unassembled WGS sequence"/>
</dbReference>
<dbReference type="GO" id="GO:0003677">
    <property type="term" value="F:DNA binding"/>
    <property type="evidence" value="ECO:0007669"/>
    <property type="project" value="UniProtKB-UniRule"/>
</dbReference>
<dbReference type="CDD" id="cd00084">
    <property type="entry name" value="HMG-box_SF"/>
    <property type="match status" value="1"/>
</dbReference>
<keyword evidence="2" id="KW-0597">Phosphoprotein</keyword>
<dbReference type="InterPro" id="IPR036910">
    <property type="entry name" value="HMG_box_dom_sf"/>
</dbReference>
<evidence type="ECO:0000256" key="10">
    <source>
        <dbReference type="ARBA" id="ARBA00023271"/>
    </source>
</evidence>
<dbReference type="AlphaFoldDB" id="A0AAD7RPV6"/>
<comment type="caution">
    <text evidence="16">The sequence shown here is derived from an EMBL/GenBank/DDBJ whole genome shotgun (WGS) entry which is preliminary data.</text>
</comment>
<keyword evidence="3" id="KW-0677">Repeat</keyword>
<keyword evidence="10" id="KW-1135">Mitochondrion nucleoid</keyword>
<comment type="subcellular location">
    <subcellularLocation>
        <location evidence="1">Mitochondrion matrix</location>
        <location evidence="1">Mitochondrion nucleoid</location>
    </subcellularLocation>
</comment>
<evidence type="ECO:0000256" key="7">
    <source>
        <dbReference type="ARBA" id="ARBA00023128"/>
    </source>
</evidence>
<keyword evidence="8" id="KW-0010">Activator</keyword>
<organism evidence="16 17">
    <name type="scientific">Aldrovandia affinis</name>
    <dbReference type="NCBI Taxonomy" id="143900"/>
    <lineage>
        <taxon>Eukaryota</taxon>
        <taxon>Metazoa</taxon>
        <taxon>Chordata</taxon>
        <taxon>Craniata</taxon>
        <taxon>Vertebrata</taxon>
        <taxon>Euteleostomi</taxon>
        <taxon>Actinopterygii</taxon>
        <taxon>Neopterygii</taxon>
        <taxon>Teleostei</taxon>
        <taxon>Notacanthiformes</taxon>
        <taxon>Halosauridae</taxon>
        <taxon>Aldrovandia</taxon>
    </lineage>
</organism>
<evidence type="ECO:0000256" key="13">
    <source>
        <dbReference type="ARBA" id="ARBA00046467"/>
    </source>
</evidence>
<proteinExistence type="predicted"/>
<evidence type="ECO:0000256" key="14">
    <source>
        <dbReference type="PROSITE-ProRule" id="PRU00267"/>
    </source>
</evidence>
<feature type="DNA-binding region" description="HMG box" evidence="14">
    <location>
        <begin position="154"/>
        <end position="218"/>
    </location>
</feature>
<dbReference type="Gene3D" id="1.10.30.10">
    <property type="entry name" value="High mobility group box domain"/>
    <property type="match status" value="2"/>
</dbReference>
<accession>A0AAD7RPV6</accession>
<comment type="subunit">
    <text evidence="13">Monomer; binds DNA as a monomer. Homodimer. Component of the mitochondrial transcription initiation complex, composed at least of TFB2M, TFAM and POLRMT. In this complex TFAM recruits POLRMT to the promoter whereas TFB2M induces structural changes in POLRMT to enable promoter opening and trapping of the DNA non-template strand. Upon metabolic stress, forms a complex composed of FOXO3, SIRT3, TFAM and POLRMT. Interacts with TFB1M and TFB2M. Interacts with CLPX; this enhances DNA-binding.</text>
</comment>
<dbReference type="SUPFAM" id="SSF47095">
    <property type="entry name" value="HMG-box"/>
    <property type="match status" value="2"/>
</dbReference>
<gene>
    <name evidence="16" type="ORF">AAFF_G00136020</name>
</gene>
<evidence type="ECO:0000256" key="11">
    <source>
        <dbReference type="ARBA" id="ARBA00040582"/>
    </source>
</evidence>
<dbReference type="InterPro" id="IPR050342">
    <property type="entry name" value="HMGB"/>
</dbReference>
<dbReference type="GO" id="GO:0005634">
    <property type="term" value="C:nucleus"/>
    <property type="evidence" value="ECO:0007669"/>
    <property type="project" value="UniProtKB-UniRule"/>
</dbReference>
<keyword evidence="9" id="KW-0804">Transcription</keyword>
<evidence type="ECO:0000259" key="15">
    <source>
        <dbReference type="PROSITE" id="PS50118"/>
    </source>
</evidence>
<evidence type="ECO:0000256" key="9">
    <source>
        <dbReference type="ARBA" id="ARBA00023163"/>
    </source>
</evidence>
<evidence type="ECO:0000256" key="12">
    <source>
        <dbReference type="ARBA" id="ARBA00045216"/>
    </source>
</evidence>
<feature type="DNA-binding region" description="HMG box" evidence="14">
    <location>
        <begin position="49"/>
        <end position="117"/>
    </location>
</feature>
<dbReference type="EMBL" id="JAINUG010000198">
    <property type="protein sequence ID" value="KAJ8388231.1"/>
    <property type="molecule type" value="Genomic_DNA"/>
</dbReference>
<evidence type="ECO:0000256" key="4">
    <source>
        <dbReference type="ARBA" id="ARBA00022946"/>
    </source>
</evidence>
<sequence>MLSFISTGGNLLGRLLGLSANGLSARCSCSRLWLTPAVKSFSTAADDPPRLPPTGYIRFIKQQQPVLFKQYPGVKTLEITKKIALQWQALSAEQKQPFEQAAKAAREEYKVELSKFYARLTPAQSMALSEKKRQKLARRKSIRKKRELTMLGKPKRPRTAFNIYMSEHFVEARGATMQTKMKSLMEDWRNLQDSQKKVYEQLAEDDKVRYRNEIKPWEKYMEEIGREDLLRRKSVTADNTVGAKGLKGEAKAQTGSTGLNLAKTARRVKKPQD</sequence>
<dbReference type="PANTHER" id="PTHR48112">
    <property type="entry name" value="HIGH MOBILITY GROUP PROTEIN DSP1"/>
    <property type="match status" value="1"/>
</dbReference>
<dbReference type="InterPro" id="IPR009071">
    <property type="entry name" value="HMG_box_dom"/>
</dbReference>
<evidence type="ECO:0000256" key="3">
    <source>
        <dbReference type="ARBA" id="ARBA00022737"/>
    </source>
</evidence>
<keyword evidence="17" id="KW-1185">Reference proteome</keyword>
<dbReference type="FunFam" id="1.10.30.10:FF:000043">
    <property type="entry name" value="Transcription factor A, mitochondrial"/>
    <property type="match status" value="1"/>
</dbReference>
<protein>
    <recommendedName>
        <fullName evidence="11">Transcription factor A, mitochondrial</fullName>
    </recommendedName>
</protein>
<dbReference type="GO" id="GO:0006357">
    <property type="term" value="P:regulation of transcription by RNA polymerase II"/>
    <property type="evidence" value="ECO:0007669"/>
    <property type="project" value="TreeGrafter"/>
</dbReference>
<dbReference type="SMART" id="SM00398">
    <property type="entry name" value="HMG"/>
    <property type="match status" value="2"/>
</dbReference>
<reference evidence="16" key="1">
    <citation type="journal article" date="2023" name="Science">
        <title>Genome structures resolve the early diversification of teleost fishes.</title>
        <authorList>
            <person name="Parey E."/>
            <person name="Louis A."/>
            <person name="Montfort J."/>
            <person name="Bouchez O."/>
            <person name="Roques C."/>
            <person name="Iampietro C."/>
            <person name="Lluch J."/>
            <person name="Castinel A."/>
            <person name="Donnadieu C."/>
            <person name="Desvignes T."/>
            <person name="Floi Bucao C."/>
            <person name="Jouanno E."/>
            <person name="Wen M."/>
            <person name="Mejri S."/>
            <person name="Dirks R."/>
            <person name="Jansen H."/>
            <person name="Henkel C."/>
            <person name="Chen W.J."/>
            <person name="Zahm M."/>
            <person name="Cabau C."/>
            <person name="Klopp C."/>
            <person name="Thompson A.W."/>
            <person name="Robinson-Rechavi M."/>
            <person name="Braasch I."/>
            <person name="Lecointre G."/>
            <person name="Bobe J."/>
            <person name="Postlethwait J.H."/>
            <person name="Berthelot C."/>
            <person name="Roest Crollius H."/>
            <person name="Guiguen Y."/>
        </authorList>
    </citation>
    <scope>NUCLEOTIDE SEQUENCE</scope>
    <source>
        <strain evidence="16">NC1722</strain>
    </source>
</reference>
<feature type="domain" description="HMG box" evidence="15">
    <location>
        <begin position="49"/>
        <end position="117"/>
    </location>
</feature>
<dbReference type="Pfam" id="PF09011">
    <property type="entry name" value="HMG_box_2"/>
    <property type="match status" value="1"/>
</dbReference>
<dbReference type="GO" id="GO:0042645">
    <property type="term" value="C:mitochondrial nucleoid"/>
    <property type="evidence" value="ECO:0007669"/>
    <property type="project" value="UniProtKB-SubCell"/>
</dbReference>
<keyword evidence="5" id="KW-0805">Transcription regulation</keyword>
<keyword evidence="14" id="KW-0539">Nucleus</keyword>
<dbReference type="Pfam" id="PF00505">
    <property type="entry name" value="HMG_box"/>
    <property type="match status" value="1"/>
</dbReference>
<evidence type="ECO:0000256" key="5">
    <source>
        <dbReference type="ARBA" id="ARBA00023015"/>
    </source>
</evidence>
<keyword evidence="7" id="KW-0496">Mitochondrion</keyword>
<evidence type="ECO:0000313" key="16">
    <source>
        <dbReference type="EMBL" id="KAJ8388231.1"/>
    </source>
</evidence>
<name>A0AAD7RPV6_9TELE</name>
<keyword evidence="6 14" id="KW-0238">DNA-binding</keyword>
<evidence type="ECO:0000256" key="1">
    <source>
        <dbReference type="ARBA" id="ARBA00004436"/>
    </source>
</evidence>
<evidence type="ECO:0000256" key="2">
    <source>
        <dbReference type="ARBA" id="ARBA00022553"/>
    </source>
</evidence>
<evidence type="ECO:0000313" key="17">
    <source>
        <dbReference type="Proteomes" id="UP001221898"/>
    </source>
</evidence>
<evidence type="ECO:0000256" key="8">
    <source>
        <dbReference type="ARBA" id="ARBA00023159"/>
    </source>
</evidence>
<dbReference type="PROSITE" id="PS50118">
    <property type="entry name" value="HMG_BOX_2"/>
    <property type="match status" value="2"/>
</dbReference>
<evidence type="ECO:0000256" key="6">
    <source>
        <dbReference type="ARBA" id="ARBA00023125"/>
    </source>
</evidence>
<dbReference type="PANTHER" id="PTHR48112:SF36">
    <property type="entry name" value="TRANSCRIPTION FACTOR A, MITOCHONDRIAL"/>
    <property type="match status" value="1"/>
</dbReference>
<dbReference type="CDD" id="cd21987">
    <property type="entry name" value="HMG-box_TFAM_rpt2"/>
    <property type="match status" value="1"/>
</dbReference>